<keyword evidence="1" id="KW-0812">Transmembrane</keyword>
<reference evidence="2 3" key="1">
    <citation type="journal article" date="2019" name="Sci. Rep.">
        <title>Orb-weaving spider Araneus ventricosus genome elucidates the spidroin gene catalogue.</title>
        <authorList>
            <person name="Kono N."/>
            <person name="Nakamura H."/>
            <person name="Ohtoshi R."/>
            <person name="Moran D.A.P."/>
            <person name="Shinohara A."/>
            <person name="Yoshida Y."/>
            <person name="Fujiwara M."/>
            <person name="Mori M."/>
            <person name="Tomita M."/>
            <person name="Arakawa K."/>
        </authorList>
    </citation>
    <scope>NUCLEOTIDE SEQUENCE [LARGE SCALE GENOMIC DNA]</scope>
</reference>
<comment type="caution">
    <text evidence="2">The sequence shown here is derived from an EMBL/GenBank/DDBJ whole genome shotgun (WGS) entry which is preliminary data.</text>
</comment>
<organism evidence="2 3">
    <name type="scientific">Araneus ventricosus</name>
    <name type="common">Orbweaver spider</name>
    <name type="synonym">Epeira ventricosa</name>
    <dbReference type="NCBI Taxonomy" id="182803"/>
    <lineage>
        <taxon>Eukaryota</taxon>
        <taxon>Metazoa</taxon>
        <taxon>Ecdysozoa</taxon>
        <taxon>Arthropoda</taxon>
        <taxon>Chelicerata</taxon>
        <taxon>Arachnida</taxon>
        <taxon>Araneae</taxon>
        <taxon>Araneomorphae</taxon>
        <taxon>Entelegynae</taxon>
        <taxon>Araneoidea</taxon>
        <taxon>Araneidae</taxon>
        <taxon>Araneus</taxon>
    </lineage>
</organism>
<name>A0A4Y2S929_ARAVE</name>
<dbReference type="Proteomes" id="UP000499080">
    <property type="component" value="Unassembled WGS sequence"/>
</dbReference>
<protein>
    <submittedName>
        <fullName evidence="2">Uncharacterized protein</fullName>
    </submittedName>
</protein>
<evidence type="ECO:0000313" key="2">
    <source>
        <dbReference type="EMBL" id="GBN84106.1"/>
    </source>
</evidence>
<sequence length="139" mass="16247">MYTKDNATLREEWVPYCEDRRKFKLLELLPHLTEQPFVARFLMHNLGVPLKSLLTIISAAFLLNVSVIYELIFFDLCRYVWASLTPGSHYFSQTQSTSCMCPISSPMLFSISVQIQYLEYRSYIEEPASWGFLSKLMLK</sequence>
<accession>A0A4Y2S929</accession>
<evidence type="ECO:0000256" key="1">
    <source>
        <dbReference type="SAM" id="Phobius"/>
    </source>
</evidence>
<keyword evidence="3" id="KW-1185">Reference proteome</keyword>
<dbReference type="EMBL" id="BGPR01020228">
    <property type="protein sequence ID" value="GBN84106.1"/>
    <property type="molecule type" value="Genomic_DNA"/>
</dbReference>
<gene>
    <name evidence="2" type="ORF">AVEN_198031_1</name>
</gene>
<evidence type="ECO:0000313" key="3">
    <source>
        <dbReference type="Proteomes" id="UP000499080"/>
    </source>
</evidence>
<keyword evidence="1" id="KW-0472">Membrane</keyword>
<dbReference type="AlphaFoldDB" id="A0A4Y2S929"/>
<proteinExistence type="predicted"/>
<keyword evidence="1" id="KW-1133">Transmembrane helix</keyword>
<feature type="transmembrane region" description="Helical" evidence="1">
    <location>
        <begin position="53"/>
        <end position="74"/>
    </location>
</feature>